<proteinExistence type="predicted"/>
<accession>A0AA86N7L7</accession>
<evidence type="ECO:0000313" key="3">
    <source>
        <dbReference type="Proteomes" id="UP001642409"/>
    </source>
</evidence>
<name>A0AA86N7L7_9EUKA</name>
<sequence>MLQNAQCTEFQQQQCLNQIICPLFYAELHQLFEHFYRAKEICKLLSLTQLNHQNLCSVSLKNIGQFIKIVINISLLLQSHLDDEQRLLPLDQRALVYAFNKCLCSNTDCQIQQQLCQLVSDNKINYQVASQLARNNLLLQLVLSVISDPQLTIKAQQLQNQLLTLSTLLNTTIIDESQLLTRIIQNNLFLNIKSQNNTPELYSENFLSTLNAFLEGNKCRKVTNAAEYVNELINFSQKEENIEKQTVIFCKEEESVYRKRKWGIVAVLMGTVVLVMRVQKRLAQN</sequence>
<protein>
    <submittedName>
        <fullName evidence="2">Hypothetical_protein</fullName>
    </submittedName>
</protein>
<dbReference type="AlphaFoldDB" id="A0AA86N7L7"/>
<reference evidence="1" key="1">
    <citation type="submission" date="2023-06" db="EMBL/GenBank/DDBJ databases">
        <authorList>
            <person name="Kurt Z."/>
        </authorList>
    </citation>
    <scope>NUCLEOTIDE SEQUENCE</scope>
</reference>
<evidence type="ECO:0000313" key="2">
    <source>
        <dbReference type="EMBL" id="CAL6113823.1"/>
    </source>
</evidence>
<evidence type="ECO:0000313" key="1">
    <source>
        <dbReference type="EMBL" id="CAI9913919.1"/>
    </source>
</evidence>
<dbReference type="EMBL" id="CAXDID020000777">
    <property type="protein sequence ID" value="CAL6113823.1"/>
    <property type="molecule type" value="Genomic_DNA"/>
</dbReference>
<keyword evidence="3" id="KW-1185">Reference proteome</keyword>
<comment type="caution">
    <text evidence="1">The sequence shown here is derived from an EMBL/GenBank/DDBJ whole genome shotgun (WGS) entry which is preliminary data.</text>
</comment>
<organism evidence="1">
    <name type="scientific">Hexamita inflata</name>
    <dbReference type="NCBI Taxonomy" id="28002"/>
    <lineage>
        <taxon>Eukaryota</taxon>
        <taxon>Metamonada</taxon>
        <taxon>Diplomonadida</taxon>
        <taxon>Hexamitidae</taxon>
        <taxon>Hexamitinae</taxon>
        <taxon>Hexamita</taxon>
    </lineage>
</organism>
<dbReference type="Proteomes" id="UP001642409">
    <property type="component" value="Unassembled WGS sequence"/>
</dbReference>
<dbReference type="EMBL" id="CATOUU010000040">
    <property type="protein sequence ID" value="CAI9913919.1"/>
    <property type="molecule type" value="Genomic_DNA"/>
</dbReference>
<gene>
    <name evidence="1" type="ORF">HINF_LOCUS1564</name>
    <name evidence="2" type="ORF">HINF_LOCUS77688</name>
</gene>
<reference evidence="2 3" key="2">
    <citation type="submission" date="2024-07" db="EMBL/GenBank/DDBJ databases">
        <authorList>
            <person name="Akdeniz Z."/>
        </authorList>
    </citation>
    <scope>NUCLEOTIDE SEQUENCE [LARGE SCALE GENOMIC DNA]</scope>
</reference>